<sequence>MIKYWLPKIEELVKLKPLLVRTEEIWKKELRFGAVRRKRLGGIEGPCCSELRRIGMSYELVRVKCDSVCQSNPLKGDQIILTFVWFKWGRSPLDDELRSSHLYWTRRLRLPQLTVPSGAGCVSPIFGIVSVSDC</sequence>
<gene>
    <name evidence="1" type="ORF">CB5_LOCUS12463</name>
</gene>
<evidence type="ECO:0000313" key="1">
    <source>
        <dbReference type="EMBL" id="CAD1829252.1"/>
    </source>
</evidence>
<reference evidence="1" key="1">
    <citation type="submission" date="2020-07" db="EMBL/GenBank/DDBJ databases">
        <authorList>
            <person name="Lin J."/>
        </authorList>
    </citation>
    <scope>NUCLEOTIDE SEQUENCE</scope>
</reference>
<accession>A0A6V7PEE8</accession>
<protein>
    <submittedName>
        <fullName evidence="1">Uncharacterized protein</fullName>
    </submittedName>
</protein>
<proteinExistence type="predicted"/>
<dbReference type="AlphaFoldDB" id="A0A6V7PEE8"/>
<name>A0A6V7PEE8_ANACO</name>
<dbReference type="EMBL" id="LR862147">
    <property type="protein sequence ID" value="CAD1829252.1"/>
    <property type="molecule type" value="Genomic_DNA"/>
</dbReference>
<organism evidence="1">
    <name type="scientific">Ananas comosus var. bracteatus</name>
    <name type="common">red pineapple</name>
    <dbReference type="NCBI Taxonomy" id="296719"/>
    <lineage>
        <taxon>Eukaryota</taxon>
        <taxon>Viridiplantae</taxon>
        <taxon>Streptophyta</taxon>
        <taxon>Embryophyta</taxon>
        <taxon>Tracheophyta</taxon>
        <taxon>Spermatophyta</taxon>
        <taxon>Magnoliopsida</taxon>
        <taxon>Liliopsida</taxon>
        <taxon>Poales</taxon>
        <taxon>Bromeliaceae</taxon>
        <taxon>Bromelioideae</taxon>
        <taxon>Ananas</taxon>
    </lineage>
</organism>